<keyword evidence="10 19" id="KW-0378">Hydrolase</keyword>
<dbReference type="GO" id="GO:0005886">
    <property type="term" value="C:plasma membrane"/>
    <property type="evidence" value="ECO:0007669"/>
    <property type="project" value="TreeGrafter"/>
</dbReference>
<evidence type="ECO:0000256" key="14">
    <source>
        <dbReference type="ARBA" id="ARBA00023136"/>
    </source>
</evidence>
<dbReference type="OMA" id="WLEDVTH"/>
<evidence type="ECO:0000256" key="3">
    <source>
        <dbReference type="ARBA" id="ARBA00004576"/>
    </source>
</evidence>
<evidence type="ECO:0000256" key="5">
    <source>
        <dbReference type="ARBA" id="ARBA00012062"/>
    </source>
</evidence>
<dbReference type="eggNOG" id="KOG2100">
    <property type="taxonomic scope" value="Eukaryota"/>
</dbReference>
<evidence type="ECO:0000256" key="13">
    <source>
        <dbReference type="ARBA" id="ARBA00022989"/>
    </source>
</evidence>
<dbReference type="GO" id="GO:0004252">
    <property type="term" value="F:serine-type endopeptidase activity"/>
    <property type="evidence" value="ECO:0007669"/>
    <property type="project" value="InterPro"/>
</dbReference>
<dbReference type="SUPFAM" id="SSF82171">
    <property type="entry name" value="DPP6 N-terminal domain-like"/>
    <property type="match status" value="1"/>
</dbReference>
<dbReference type="EMBL" id="EQ962654">
    <property type="protein sequence ID" value="EED19139.1"/>
    <property type="molecule type" value="Genomic_DNA"/>
</dbReference>
<reference evidence="20" key="2">
    <citation type="journal article" date="2015" name="Genome Announc.">
        <title>Genome sequence of the AIDS-associated pathogen Penicillium marneffei (ATCC18224) and its near taxonomic relative Talaromyces stipitatus (ATCC10500).</title>
        <authorList>
            <person name="Nierman W.C."/>
            <person name="Fedorova-Abrams N.D."/>
            <person name="Andrianopoulos A."/>
        </authorList>
    </citation>
    <scope>NUCLEOTIDE SEQUENCE [LARGE SCALE GENOMIC DNA]</scope>
    <source>
        <strain evidence="20">ATCC 10500 / CBS 375.48 / QM 6759 / NRRL 1006</strain>
    </source>
</reference>
<evidence type="ECO:0000256" key="6">
    <source>
        <dbReference type="ARBA" id="ARBA00022438"/>
    </source>
</evidence>
<dbReference type="EC" id="3.4.14.5" evidence="5"/>
<dbReference type="Pfam" id="PF00930">
    <property type="entry name" value="DPPIV_N"/>
    <property type="match status" value="1"/>
</dbReference>
<dbReference type="InterPro" id="IPR002469">
    <property type="entry name" value="Peptidase_S9B_N"/>
</dbReference>
<evidence type="ECO:0000256" key="4">
    <source>
        <dbReference type="ARBA" id="ARBA00006150"/>
    </source>
</evidence>
<protein>
    <recommendedName>
        <fullName evidence="5">dipeptidyl-peptidase IV</fullName>
        <ecNumber evidence="5">3.4.14.5</ecNumber>
    </recommendedName>
</protein>
<dbReference type="PANTHER" id="PTHR11731:SF200">
    <property type="entry name" value="DIPEPTIDYL PEPTIDASE 10, ISOFORM B"/>
    <property type="match status" value="1"/>
</dbReference>
<keyword evidence="6" id="KW-0031">Aminopeptidase</keyword>
<evidence type="ECO:0000259" key="18">
    <source>
        <dbReference type="Pfam" id="PF00930"/>
    </source>
</evidence>
<keyword evidence="15" id="KW-0325">Glycoprotein</keyword>
<dbReference type="GeneID" id="8106679"/>
<keyword evidence="7" id="KW-0926">Vacuole</keyword>
<dbReference type="Gene3D" id="2.140.10.30">
    <property type="entry name" value="Dipeptidylpeptidase IV, N-terminal domain"/>
    <property type="match status" value="1"/>
</dbReference>
<dbReference type="OrthoDB" id="16520at2759"/>
<dbReference type="VEuPathDB" id="FungiDB:TSTA_024620"/>
<keyword evidence="12" id="KW-0735">Signal-anchor</keyword>
<gene>
    <name evidence="19" type="ORF">TSTA_024620</name>
</gene>
<evidence type="ECO:0000256" key="11">
    <source>
        <dbReference type="ARBA" id="ARBA00022825"/>
    </source>
</evidence>
<dbReference type="InterPro" id="IPR050278">
    <property type="entry name" value="Serine_Prot_S9B/DPPIV"/>
</dbReference>
<keyword evidence="14 16" id="KW-0472">Membrane</keyword>
<reference evidence="19" key="1">
    <citation type="submission" date="2007-10" db="EMBL/GenBank/DDBJ databases">
        <authorList>
            <person name="Zhao H."/>
            <person name="Waite J.H."/>
        </authorList>
    </citation>
    <scope>NUCLEOTIDE SEQUENCE</scope>
    <source>
        <strain evidence="19">ATCC 10500</strain>
    </source>
</reference>
<dbReference type="FunCoup" id="B8M4E4">
    <property type="interactions" value="323"/>
</dbReference>
<evidence type="ECO:0000313" key="20">
    <source>
        <dbReference type="Proteomes" id="UP000001745"/>
    </source>
</evidence>
<keyword evidence="8" id="KW-0645">Protease</keyword>
<sequence>MFNFRRKFNLRYYLPVVQKPEESETEQFIVDDSEQSKATRNLRKRPVLHYTGLILLGLLCTIGWLLAIVFFFEFHISSKGGEEPQRTSSLPDLGKAKITVDQILSGQWTESTSRHISWVTGPDGEDGFLLRRDPLGKEGLRVDDLRSCSIQNDGPVCSNSYNLMKSSHILVDDKLTEINEALPSPDLKKILLLTHKRKNWRHSFTGRYWIFDVATQSTQPLDPNDDLTEIQWASWSPRSDVIAFVRSHNIYLRRLSSKTVTQITTDGGEDMLYGVPDWVYEEEILQMGGAIWWSEDGRYIAYLRTNDSQVPEYSVQYYFSRPTGQKPALGEENYPDNRRYKYPKAGAPIPTVNLQFLNVDNNSIMSVEAADPNRERVILEVIWASNYKILMKETNREFEIVQTIIIDLENRSCETVRVDDMLSLDGGWVEVQPAQSMVFVPADPNNNRPYNGYVDIVVHNGFKHLGYFTPLTNPNPVFLTSGQWEVVNTPTFDPNANMVYFVANREALTQRHVYGVRLHGSSDLISISDTSEPAFVMPSFSPKAGYVLLSYTGPSIPWQKIMATPDNMDGSQYTEVIETNEQLKEMVKTHALPELLFETITIEGFTLQTLERRPPGFNPSQKYPVLFAPYGASDSQCVDRQFTVDFNSYFASLGYIVVTVDGRGTGFSGRKMKTMIRENLGYWESHDQIEAGKLWSRKPYVDETRMAIWGWSYGGFLALKTLEHDAGQTFQYGMAIAPVTDWRYYDI</sequence>
<dbReference type="InterPro" id="IPR002471">
    <property type="entry name" value="Pept_S9_AS"/>
</dbReference>
<dbReference type="InParanoid" id="B8M4E4"/>
<keyword evidence="20" id="KW-1185">Reference proteome</keyword>
<dbReference type="EMBL" id="EQ962654">
    <property type="protein sequence ID" value="EED19140.1"/>
    <property type="molecule type" value="Genomic_DNA"/>
</dbReference>
<dbReference type="InterPro" id="IPR029058">
    <property type="entry name" value="AB_hydrolase_fold"/>
</dbReference>
<evidence type="ECO:0000256" key="8">
    <source>
        <dbReference type="ARBA" id="ARBA00022670"/>
    </source>
</evidence>
<evidence type="ECO:0000259" key="17">
    <source>
        <dbReference type="Pfam" id="PF00326"/>
    </source>
</evidence>
<comment type="catalytic activity">
    <reaction evidence="1">
        <text>Release of an N-terminal dipeptide, Xaa-Yaa-|-Zaa-, from a polypeptide, preferentially when Yaa is Pro, provided Zaa is neither Pro nor hydroxyproline.</text>
        <dbReference type="EC" id="3.4.14.5"/>
    </reaction>
</comment>
<dbReference type="GO" id="GO:0008239">
    <property type="term" value="F:dipeptidyl-peptidase activity"/>
    <property type="evidence" value="ECO:0007669"/>
    <property type="project" value="UniProtKB-EC"/>
</dbReference>
<keyword evidence="13 16" id="KW-1133">Transmembrane helix</keyword>
<organism evidence="19 20">
    <name type="scientific">Talaromyces stipitatus (strain ATCC 10500 / CBS 375.48 / QM 6759 / NRRL 1006)</name>
    <name type="common">Penicillium stipitatum</name>
    <dbReference type="NCBI Taxonomy" id="441959"/>
    <lineage>
        <taxon>Eukaryota</taxon>
        <taxon>Fungi</taxon>
        <taxon>Dikarya</taxon>
        <taxon>Ascomycota</taxon>
        <taxon>Pezizomycotina</taxon>
        <taxon>Eurotiomycetes</taxon>
        <taxon>Eurotiomycetidae</taxon>
        <taxon>Eurotiales</taxon>
        <taxon>Trichocomaceae</taxon>
        <taxon>Talaromyces</taxon>
        <taxon>Talaromyces sect. Talaromyces</taxon>
    </lineage>
</organism>
<evidence type="ECO:0000256" key="12">
    <source>
        <dbReference type="ARBA" id="ARBA00022968"/>
    </source>
</evidence>
<evidence type="ECO:0000256" key="1">
    <source>
        <dbReference type="ARBA" id="ARBA00001257"/>
    </source>
</evidence>
<dbReference type="PANTHER" id="PTHR11731">
    <property type="entry name" value="PROTEASE FAMILY S9B,C DIPEPTIDYL-PEPTIDASE IV-RELATED"/>
    <property type="match status" value="1"/>
</dbReference>
<comment type="similarity">
    <text evidence="4">Belongs to the peptidase S9B family.</text>
</comment>
<dbReference type="Gene3D" id="3.40.50.1820">
    <property type="entry name" value="alpha/beta hydrolase"/>
    <property type="match status" value="1"/>
</dbReference>
<comment type="function">
    <text evidence="2">Type IV dipeptidyl-peptidase which removes N-terminal dipeptides sequentially from polypeptides having unsubstituted N-termini provided that the penultimate residue is proline.</text>
</comment>
<evidence type="ECO:0000256" key="2">
    <source>
        <dbReference type="ARBA" id="ARBA00002218"/>
    </source>
</evidence>
<evidence type="ECO:0000256" key="9">
    <source>
        <dbReference type="ARBA" id="ARBA00022692"/>
    </source>
</evidence>
<dbReference type="AlphaFoldDB" id="B8M4E4"/>
<dbReference type="Pfam" id="PF00326">
    <property type="entry name" value="Peptidase_S9"/>
    <property type="match status" value="1"/>
</dbReference>
<dbReference type="RefSeq" id="XP_002479573.1">
    <property type="nucleotide sequence ID" value="XM_002479528.1"/>
</dbReference>
<feature type="transmembrane region" description="Helical" evidence="16">
    <location>
        <begin position="47"/>
        <end position="72"/>
    </location>
</feature>
<evidence type="ECO:0000256" key="7">
    <source>
        <dbReference type="ARBA" id="ARBA00022554"/>
    </source>
</evidence>
<accession>B8M4E4</accession>
<name>B8M4E4_TALSN</name>
<dbReference type="GO" id="GO:0005774">
    <property type="term" value="C:vacuolar membrane"/>
    <property type="evidence" value="ECO:0007669"/>
    <property type="project" value="UniProtKB-SubCell"/>
</dbReference>
<feature type="domain" description="Peptidase S9 prolyl oligopeptidase catalytic" evidence="17">
    <location>
        <begin position="648"/>
        <end position="746"/>
    </location>
</feature>
<evidence type="ECO:0000313" key="19">
    <source>
        <dbReference type="EMBL" id="EED19139.1"/>
    </source>
</evidence>
<evidence type="ECO:0000256" key="16">
    <source>
        <dbReference type="SAM" id="Phobius"/>
    </source>
</evidence>
<dbReference type="HOGENOM" id="CLU_006105_0_1_1"/>
<keyword evidence="9 16" id="KW-0812">Transmembrane</keyword>
<dbReference type="SUPFAM" id="SSF53474">
    <property type="entry name" value="alpha/beta-Hydrolases"/>
    <property type="match status" value="1"/>
</dbReference>
<proteinExistence type="inferred from homology"/>
<dbReference type="InterPro" id="IPR001375">
    <property type="entry name" value="Peptidase_S9_cat"/>
</dbReference>
<evidence type="ECO:0000256" key="10">
    <source>
        <dbReference type="ARBA" id="ARBA00022801"/>
    </source>
</evidence>
<dbReference type="ESTHER" id="talsn-b8m4e4">
    <property type="family name" value="DPP4N_Peptidase_S9"/>
</dbReference>
<evidence type="ECO:0000256" key="15">
    <source>
        <dbReference type="ARBA" id="ARBA00023180"/>
    </source>
</evidence>
<dbReference type="RefSeq" id="XP_002479574.1">
    <property type="nucleotide sequence ID" value="XM_002479529.1"/>
</dbReference>
<keyword evidence="11" id="KW-0720">Serine protease</keyword>
<dbReference type="Proteomes" id="UP000001745">
    <property type="component" value="Unassembled WGS sequence"/>
</dbReference>
<feature type="domain" description="Dipeptidylpeptidase IV N-terminal" evidence="18">
    <location>
        <begin position="184"/>
        <end position="558"/>
    </location>
</feature>
<dbReference type="PROSITE" id="PS00708">
    <property type="entry name" value="PRO_ENDOPEP_SER"/>
    <property type="match status" value="1"/>
</dbReference>
<dbReference type="STRING" id="441959.B8M4E4"/>
<dbReference type="GO" id="GO:0004177">
    <property type="term" value="F:aminopeptidase activity"/>
    <property type="evidence" value="ECO:0007669"/>
    <property type="project" value="UniProtKB-KW"/>
</dbReference>
<comment type="subcellular location">
    <subcellularLocation>
        <location evidence="3">Vacuole membrane</location>
        <topology evidence="3">Single-pass type II membrane protein</topology>
    </subcellularLocation>
</comment>
<dbReference type="GO" id="GO:0006508">
    <property type="term" value="P:proteolysis"/>
    <property type="evidence" value="ECO:0007669"/>
    <property type="project" value="UniProtKB-KW"/>
</dbReference>